<reference evidence="2 3" key="1">
    <citation type="submission" date="2020-09" db="EMBL/GenBank/DDBJ databases">
        <title>De no assembly of potato wild relative species, Solanum commersonii.</title>
        <authorList>
            <person name="Cho K."/>
        </authorList>
    </citation>
    <scope>NUCLEOTIDE SEQUENCE [LARGE SCALE GENOMIC DNA]</scope>
    <source>
        <strain evidence="2">LZ3.2</strain>
        <tissue evidence="2">Leaf</tissue>
    </source>
</reference>
<organism evidence="2 3">
    <name type="scientific">Solanum commersonii</name>
    <name type="common">Commerson's wild potato</name>
    <name type="synonym">Commerson's nightshade</name>
    <dbReference type="NCBI Taxonomy" id="4109"/>
    <lineage>
        <taxon>Eukaryota</taxon>
        <taxon>Viridiplantae</taxon>
        <taxon>Streptophyta</taxon>
        <taxon>Embryophyta</taxon>
        <taxon>Tracheophyta</taxon>
        <taxon>Spermatophyta</taxon>
        <taxon>Magnoliopsida</taxon>
        <taxon>eudicotyledons</taxon>
        <taxon>Gunneridae</taxon>
        <taxon>Pentapetalae</taxon>
        <taxon>asterids</taxon>
        <taxon>lamiids</taxon>
        <taxon>Solanales</taxon>
        <taxon>Solanaceae</taxon>
        <taxon>Solanoideae</taxon>
        <taxon>Solaneae</taxon>
        <taxon>Solanum</taxon>
    </lineage>
</organism>
<evidence type="ECO:0000259" key="1">
    <source>
        <dbReference type="Pfam" id="PF19270"/>
    </source>
</evidence>
<dbReference type="AlphaFoldDB" id="A0A9J6A6W6"/>
<keyword evidence="3" id="KW-1185">Reference proteome</keyword>
<evidence type="ECO:0000313" key="3">
    <source>
        <dbReference type="Proteomes" id="UP000824120"/>
    </source>
</evidence>
<protein>
    <recommendedName>
        <fullName evidence="1">F-box protein Hrt3/FBXO9 C-terminal domain-containing protein</fullName>
    </recommendedName>
</protein>
<evidence type="ECO:0000313" key="2">
    <source>
        <dbReference type="EMBL" id="KAG5619783.1"/>
    </source>
</evidence>
<proteinExistence type="predicted"/>
<dbReference type="OrthoDB" id="2117972at2759"/>
<dbReference type="Pfam" id="PF19270">
    <property type="entry name" value="FBO_C"/>
    <property type="match status" value="1"/>
</dbReference>
<name>A0A9J6A6W6_SOLCO</name>
<dbReference type="EMBL" id="JACXVP010000002">
    <property type="protein sequence ID" value="KAG5619783.1"/>
    <property type="molecule type" value="Genomic_DNA"/>
</dbReference>
<gene>
    <name evidence="2" type="ORF">H5410_005001</name>
</gene>
<feature type="domain" description="F-box protein Hrt3/FBXO9 C-terminal" evidence="1">
    <location>
        <begin position="63"/>
        <end position="109"/>
    </location>
</feature>
<dbReference type="InterPro" id="IPR045464">
    <property type="entry name" value="Hrt3/FBXO9_C"/>
</dbReference>
<sequence length="156" mass="18507">MCLISEVSGLVENYKVLQLKYDGSWRKMLLLTPRLRTDACKKNWFICIYKSKLKYLKVLRSLNLIFSADIYVSRNTYIRAGVADWKITNPVCYYRYMRFYPSGRFLYKVEAALLYPGTRPTVLRFRLRSSNSPGQLNILERTIVFLNYYYLCLNTC</sequence>
<accession>A0A9J6A6W6</accession>
<comment type="caution">
    <text evidence="2">The sequence shown here is derived from an EMBL/GenBank/DDBJ whole genome shotgun (WGS) entry which is preliminary data.</text>
</comment>
<dbReference type="Proteomes" id="UP000824120">
    <property type="component" value="Chromosome 2"/>
</dbReference>